<comment type="similarity">
    <text evidence="9 10 11">Belongs to the MurJ/MviN family.</text>
</comment>
<feature type="transmembrane region" description="Helical" evidence="10">
    <location>
        <begin position="129"/>
        <end position="147"/>
    </location>
</feature>
<feature type="transmembrane region" description="Helical" evidence="10">
    <location>
        <begin position="346"/>
        <end position="365"/>
    </location>
</feature>
<feature type="transmembrane region" description="Helical" evidence="10">
    <location>
        <begin position="181"/>
        <end position="204"/>
    </location>
</feature>
<evidence type="ECO:0000256" key="6">
    <source>
        <dbReference type="ARBA" id="ARBA00022989"/>
    </source>
</evidence>
<dbReference type="PRINTS" id="PR01806">
    <property type="entry name" value="VIRFACTRMVIN"/>
</dbReference>
<protein>
    <recommendedName>
        <fullName evidence="10">Probable lipid II flippase MurJ</fullName>
    </recommendedName>
</protein>
<keyword evidence="10" id="KW-0997">Cell inner membrane</keyword>
<evidence type="ECO:0000256" key="11">
    <source>
        <dbReference type="PIRNR" id="PIRNR002869"/>
    </source>
</evidence>
<feature type="transmembrane region" description="Helical" evidence="10">
    <location>
        <begin position="403"/>
        <end position="422"/>
    </location>
</feature>
<dbReference type="GO" id="GO:0009252">
    <property type="term" value="P:peptidoglycan biosynthetic process"/>
    <property type="evidence" value="ECO:0007669"/>
    <property type="project" value="UniProtKB-UniRule"/>
</dbReference>
<dbReference type="HAMAP" id="MF_02078">
    <property type="entry name" value="MurJ_MviN"/>
    <property type="match status" value="1"/>
</dbReference>
<feature type="transmembrane region" description="Helical" evidence="10">
    <location>
        <begin position="377"/>
        <end position="397"/>
    </location>
</feature>
<comment type="pathway">
    <text evidence="10">Cell wall biogenesis; peptidoglycan biosynthesis.</text>
</comment>
<evidence type="ECO:0000256" key="3">
    <source>
        <dbReference type="ARBA" id="ARBA00022692"/>
    </source>
</evidence>
<dbReference type="Proteomes" id="UP000747791">
    <property type="component" value="Unassembled WGS sequence"/>
</dbReference>
<keyword evidence="7 10" id="KW-0472">Membrane</keyword>
<evidence type="ECO:0000256" key="9">
    <source>
        <dbReference type="ARBA" id="ARBA00061532"/>
    </source>
</evidence>
<proteinExistence type="inferred from homology"/>
<dbReference type="PANTHER" id="PTHR47019">
    <property type="entry name" value="LIPID II FLIPPASE MURJ"/>
    <property type="match status" value="1"/>
</dbReference>
<evidence type="ECO:0000256" key="5">
    <source>
        <dbReference type="ARBA" id="ARBA00022984"/>
    </source>
</evidence>
<dbReference type="PIRSF" id="PIRSF002869">
    <property type="entry name" value="MviN"/>
    <property type="match status" value="1"/>
</dbReference>
<feature type="transmembrane region" description="Helical" evidence="10">
    <location>
        <begin position="443"/>
        <end position="461"/>
    </location>
</feature>
<evidence type="ECO:0000313" key="13">
    <source>
        <dbReference type="Proteomes" id="UP000747791"/>
    </source>
</evidence>
<dbReference type="GO" id="GO:0005886">
    <property type="term" value="C:plasma membrane"/>
    <property type="evidence" value="ECO:0007669"/>
    <property type="project" value="UniProtKB-SubCell"/>
</dbReference>
<gene>
    <name evidence="10 12" type="primary">murJ</name>
    <name evidence="12" type="ORF">EBX74_02600</name>
</gene>
<evidence type="ECO:0000256" key="4">
    <source>
        <dbReference type="ARBA" id="ARBA00022960"/>
    </source>
</evidence>
<feature type="transmembrane region" description="Helical" evidence="10">
    <location>
        <begin position="26"/>
        <end position="45"/>
    </location>
</feature>
<keyword evidence="6 10" id="KW-1133">Transmembrane helix</keyword>
<keyword evidence="3 10" id="KW-0812">Transmembrane</keyword>
<keyword evidence="10 11" id="KW-0961">Cell wall biogenesis/degradation</keyword>
<evidence type="ECO:0000256" key="7">
    <source>
        <dbReference type="ARBA" id="ARBA00023136"/>
    </source>
</evidence>
<keyword evidence="2 10" id="KW-1003">Cell membrane</keyword>
<dbReference type="Pfam" id="PF03023">
    <property type="entry name" value="MurJ"/>
    <property type="match status" value="1"/>
</dbReference>
<organism evidence="12 13">
    <name type="scientific">Candidatus Fonsibacter lacus</name>
    <dbReference type="NCBI Taxonomy" id="2576439"/>
    <lineage>
        <taxon>Bacteria</taxon>
        <taxon>Pseudomonadati</taxon>
        <taxon>Pseudomonadota</taxon>
        <taxon>Alphaproteobacteria</taxon>
        <taxon>Candidatus Pelagibacterales</taxon>
        <taxon>Candidatus Pelagibacterales incertae sedis</taxon>
        <taxon>Candidatus Fonsibacter</taxon>
    </lineage>
</organism>
<dbReference type="AlphaFoldDB" id="A0A966LZ08"/>
<reference evidence="12" key="1">
    <citation type="submission" date="2018-10" db="EMBL/GenBank/DDBJ databases">
        <title>Iterative Subtractive Binning of Freshwater Chronoseries Metagenomes Recovers Nearly Complete Genomes from over Four Hundred Novel Species.</title>
        <authorList>
            <person name="Rodriguez-R L.M."/>
            <person name="Tsementzi D."/>
            <person name="Luo C."/>
            <person name="Konstantinidis K.T."/>
        </authorList>
    </citation>
    <scope>NUCLEOTIDE SEQUENCE</scope>
    <source>
        <strain evidence="12">WB8_2A_004</strain>
    </source>
</reference>
<dbReference type="GO" id="GO:0071555">
    <property type="term" value="P:cell wall organization"/>
    <property type="evidence" value="ECO:0007669"/>
    <property type="project" value="UniProtKB-UniRule"/>
</dbReference>
<feature type="transmembrane region" description="Helical" evidence="10">
    <location>
        <begin position="83"/>
        <end position="109"/>
    </location>
</feature>
<dbReference type="GO" id="GO:0034204">
    <property type="term" value="P:lipid translocation"/>
    <property type="evidence" value="ECO:0007669"/>
    <property type="project" value="TreeGrafter"/>
</dbReference>
<evidence type="ECO:0000256" key="1">
    <source>
        <dbReference type="ARBA" id="ARBA00004651"/>
    </source>
</evidence>
<keyword evidence="4 10" id="KW-0133">Cell shape</keyword>
<comment type="subcellular location">
    <subcellularLocation>
        <location evidence="10">Cell inner membrane</location>
        <topology evidence="10">Multi-pass membrane protein</topology>
    </subcellularLocation>
    <subcellularLocation>
        <location evidence="1">Cell membrane</location>
        <topology evidence="1">Multi-pass membrane protein</topology>
    </subcellularLocation>
</comment>
<dbReference type="GO" id="GO:0008360">
    <property type="term" value="P:regulation of cell shape"/>
    <property type="evidence" value="ECO:0007669"/>
    <property type="project" value="UniProtKB-UniRule"/>
</dbReference>
<feature type="transmembrane region" description="Helical" evidence="10">
    <location>
        <begin position="308"/>
        <end position="334"/>
    </location>
</feature>
<evidence type="ECO:0000313" key="12">
    <source>
        <dbReference type="EMBL" id="NCU53179.1"/>
    </source>
</evidence>
<accession>A0A966LZ08</accession>
<sequence>MNILKNISYFGFSTFLSRILGYLRDTLIAVFLGTSAVADALFVAFRIPNTFRSLFAEGSFNSAFIPAYTKQKGSKKNHFANQILNLLIIFILFIIFLIEIFTPEFLFLISPGFQDIDGKFDLAVDLSRITFPFLFFVSISSFLSAILNSKGKFLITAAAPIILNILLILSLVFFNSSHTEIVYASSYALTLAGIIQVIFLFFFAKKYFKINLSFIININNQVKSFFNKLLPSVFASGVNQINILIGTIIASFESGAVSYLYYADRIYQLPLALTGIAIATVILPSLSKEVFKSKLVKVNFIQNRSLELCLFLSLPATVGIFLASDQIISALYGYGFFDSESVMNTSAALLLFGIGLPAFGLIKIYSSFYFARSNTKFPFYLSLFSVILNISISLALFKSFGFLIIPLATSISAWLTVVIYQINLIKSGYHSFDKLFAMRFIKSILCTLIMGLILSFLLNYFSNYLESKSILKAIILISVVLFSAFIYFLTAYFLKAFRIKDLKV</sequence>
<dbReference type="GO" id="GO:0015648">
    <property type="term" value="F:lipid-linked peptidoglycan transporter activity"/>
    <property type="evidence" value="ECO:0007669"/>
    <property type="project" value="UniProtKB-UniRule"/>
</dbReference>
<comment type="function">
    <text evidence="8 10 11">Involved in peptidoglycan biosynthesis. Transports lipid-linked peptidoglycan precursors from the inner to the outer leaflet of the cytoplasmic membrane.</text>
</comment>
<dbReference type="EMBL" id="RGOB01000060">
    <property type="protein sequence ID" value="NCU53179.1"/>
    <property type="molecule type" value="Genomic_DNA"/>
</dbReference>
<comment type="caution">
    <text evidence="12">The sequence shown here is derived from an EMBL/GenBank/DDBJ whole genome shotgun (WGS) entry which is preliminary data.</text>
</comment>
<dbReference type="NCBIfam" id="TIGR01695">
    <property type="entry name" value="murJ_mviN"/>
    <property type="match status" value="1"/>
</dbReference>
<name>A0A966LZ08_9PROT</name>
<feature type="transmembrane region" description="Helical" evidence="10">
    <location>
        <begin position="154"/>
        <end position="175"/>
    </location>
</feature>
<evidence type="ECO:0000256" key="10">
    <source>
        <dbReference type="HAMAP-Rule" id="MF_02078"/>
    </source>
</evidence>
<keyword evidence="5 10" id="KW-0573">Peptidoglycan synthesis</keyword>
<dbReference type="PANTHER" id="PTHR47019:SF1">
    <property type="entry name" value="LIPID II FLIPPASE MURJ"/>
    <property type="match status" value="1"/>
</dbReference>
<keyword evidence="10 11" id="KW-0813">Transport</keyword>
<feature type="transmembrane region" description="Helical" evidence="10">
    <location>
        <begin position="473"/>
        <end position="494"/>
    </location>
</feature>
<evidence type="ECO:0000256" key="2">
    <source>
        <dbReference type="ARBA" id="ARBA00022475"/>
    </source>
</evidence>
<dbReference type="InterPro" id="IPR004268">
    <property type="entry name" value="MurJ"/>
</dbReference>
<dbReference type="CDD" id="cd13123">
    <property type="entry name" value="MATE_MurJ_like"/>
    <property type="match status" value="1"/>
</dbReference>
<evidence type="ECO:0000256" key="8">
    <source>
        <dbReference type="ARBA" id="ARBA00060041"/>
    </source>
</evidence>
<feature type="transmembrane region" description="Helical" evidence="10">
    <location>
        <begin position="267"/>
        <end position="287"/>
    </location>
</feature>
<dbReference type="InterPro" id="IPR051050">
    <property type="entry name" value="Lipid_II_flippase_MurJ/MviN"/>
</dbReference>